<keyword evidence="6" id="KW-1185">Reference proteome</keyword>
<keyword evidence="1" id="KW-0378">Hydrolase</keyword>
<name>A0A1W1WWV1_9NEIS</name>
<dbReference type="GO" id="GO:0004553">
    <property type="term" value="F:hydrolase activity, hydrolyzing O-glycosyl compounds"/>
    <property type="evidence" value="ECO:0007669"/>
    <property type="project" value="InterPro"/>
</dbReference>
<evidence type="ECO:0000256" key="3">
    <source>
        <dbReference type="SAM" id="SignalP"/>
    </source>
</evidence>
<protein>
    <submittedName>
        <fullName evidence="5">Carbohydrate binding domain-containing protein</fullName>
    </submittedName>
</protein>
<evidence type="ECO:0000256" key="1">
    <source>
        <dbReference type="ARBA" id="ARBA00022801"/>
    </source>
</evidence>
<dbReference type="AlphaFoldDB" id="A0A1W1WWV1"/>
<feature type="region of interest" description="Disordered" evidence="2">
    <location>
        <begin position="76"/>
        <end position="134"/>
    </location>
</feature>
<dbReference type="InterPro" id="IPR036573">
    <property type="entry name" value="CBM_sf_5/12"/>
</dbReference>
<dbReference type="SUPFAM" id="SSF88713">
    <property type="entry name" value="Glycoside hydrolase/deacetylase"/>
    <property type="match status" value="1"/>
</dbReference>
<dbReference type="GO" id="GO:0005975">
    <property type="term" value="P:carbohydrate metabolic process"/>
    <property type="evidence" value="ECO:0007669"/>
    <property type="project" value="InterPro"/>
</dbReference>
<feature type="chain" id="PRO_5010717159" evidence="3">
    <location>
        <begin position="24"/>
        <end position="554"/>
    </location>
</feature>
<dbReference type="InterPro" id="IPR003610">
    <property type="entry name" value="CBM5/12"/>
</dbReference>
<feature type="signal peptide" evidence="3">
    <location>
        <begin position="1"/>
        <end position="23"/>
    </location>
</feature>
<organism evidence="5 6">
    <name type="scientific">Andreprevotia lacus DSM 23236</name>
    <dbReference type="NCBI Taxonomy" id="1121001"/>
    <lineage>
        <taxon>Bacteria</taxon>
        <taxon>Pseudomonadati</taxon>
        <taxon>Pseudomonadota</taxon>
        <taxon>Betaproteobacteria</taxon>
        <taxon>Neisseriales</taxon>
        <taxon>Chitinibacteraceae</taxon>
        <taxon>Andreprevotia</taxon>
    </lineage>
</organism>
<dbReference type="SMART" id="SM00495">
    <property type="entry name" value="ChtBD3"/>
    <property type="match status" value="2"/>
</dbReference>
<dbReference type="Gene3D" id="2.10.10.20">
    <property type="entry name" value="Carbohydrate-binding module superfamily 5/12"/>
    <property type="match status" value="2"/>
</dbReference>
<dbReference type="GO" id="GO:0005576">
    <property type="term" value="C:extracellular region"/>
    <property type="evidence" value="ECO:0007669"/>
    <property type="project" value="InterPro"/>
</dbReference>
<dbReference type="RefSeq" id="WP_084088608.1">
    <property type="nucleotide sequence ID" value="NZ_FWXD01000001.1"/>
</dbReference>
<dbReference type="Pfam" id="PF02839">
    <property type="entry name" value="CBM_5_12"/>
    <property type="match status" value="2"/>
</dbReference>
<evidence type="ECO:0000259" key="4">
    <source>
        <dbReference type="SMART" id="SM00495"/>
    </source>
</evidence>
<dbReference type="OrthoDB" id="8579416at2"/>
<dbReference type="CDD" id="cd12215">
    <property type="entry name" value="ChiC_BD"/>
    <property type="match status" value="2"/>
</dbReference>
<evidence type="ECO:0000313" key="6">
    <source>
        <dbReference type="Proteomes" id="UP000192761"/>
    </source>
</evidence>
<accession>A0A1W1WWV1</accession>
<evidence type="ECO:0000313" key="5">
    <source>
        <dbReference type="EMBL" id="SMC16199.1"/>
    </source>
</evidence>
<sequence>MRLLERCLLAAVPAIVIAMPALAASAWSPTTVYTGGEVVSYNGQDWRAKWWTQNNVPGADQWGPWELVTISATPTPTVTVTPSPTLKPTTTPTPTLKPTTTPTPTVSPTPTLKPTTTPTPTSTPTTGPTVTPTPVSGNCVPWLGSPAYTTGMCVIYNGNQYSAKWWNQNSAPTNDPYGPWTLIGPVTTPTPVVTVTPTPVITGTPTPIPTVVPARIGAVKVDTWRNGATAAYSMVHDDFCYSVVTQTQVAIADPELTKRGLVAGFGAITGQCLPTDWATAQTFIAHGHEIVDHSRSHPLGGSGDASWVNSVQISDSRQDIATNLGGYQATYFIWPNDTATDAAQAYLRSAPGYLGGRGTNRDLGGGNIEYIGAPVGINAANFTDPYMVKWDLFTISGQYSLYPMGSEILNLHVDAAIAQGGWATRTMHGVSDNATDGYEPVPVARYKAHLDYVKSKVDAGLLWVATPSSVIRYRFARDYCAPALSSNGGQVDFPATDANCVKYATPLSLEFTVAGNSVTLSQAGKVLTAKSLGNSVYRVDVLPTAGSVTAQAAQ</sequence>
<dbReference type="Gene3D" id="3.20.20.370">
    <property type="entry name" value="Glycoside hydrolase/deacetylase"/>
    <property type="match status" value="1"/>
</dbReference>
<dbReference type="Proteomes" id="UP000192761">
    <property type="component" value="Unassembled WGS sequence"/>
</dbReference>
<evidence type="ECO:0000256" key="2">
    <source>
        <dbReference type="SAM" id="MobiDB-lite"/>
    </source>
</evidence>
<keyword evidence="3" id="KW-0732">Signal</keyword>
<feature type="domain" description="Chitin-binding type-3" evidence="4">
    <location>
        <begin position="24"/>
        <end position="68"/>
    </location>
</feature>
<dbReference type="EMBL" id="FWXD01000001">
    <property type="protein sequence ID" value="SMC16199.1"/>
    <property type="molecule type" value="Genomic_DNA"/>
</dbReference>
<gene>
    <name evidence="5" type="ORF">SAMN02745857_00125</name>
</gene>
<proteinExistence type="predicted"/>
<dbReference type="STRING" id="1121001.SAMN02745857_00125"/>
<dbReference type="InterPro" id="IPR011330">
    <property type="entry name" value="Glyco_hydro/deAcase_b/a-brl"/>
</dbReference>
<dbReference type="SUPFAM" id="SSF51055">
    <property type="entry name" value="Carbohydrate binding domain"/>
    <property type="match status" value="2"/>
</dbReference>
<feature type="domain" description="Chitin-binding type-3" evidence="4">
    <location>
        <begin position="139"/>
        <end position="183"/>
    </location>
</feature>
<reference evidence="5 6" key="1">
    <citation type="submission" date="2017-04" db="EMBL/GenBank/DDBJ databases">
        <authorList>
            <person name="Afonso C.L."/>
            <person name="Miller P.J."/>
            <person name="Scott M.A."/>
            <person name="Spackman E."/>
            <person name="Goraichik I."/>
            <person name="Dimitrov K.M."/>
            <person name="Suarez D.L."/>
            <person name="Swayne D.E."/>
        </authorList>
    </citation>
    <scope>NUCLEOTIDE SEQUENCE [LARGE SCALE GENOMIC DNA]</scope>
    <source>
        <strain evidence="5 6">DSM 23236</strain>
    </source>
</reference>
<dbReference type="GO" id="GO:0030246">
    <property type="term" value="F:carbohydrate binding"/>
    <property type="evidence" value="ECO:0007669"/>
    <property type="project" value="InterPro"/>
</dbReference>